<organism evidence="2 3">
    <name type="scientific">Haloferula sargassicola</name>
    <dbReference type="NCBI Taxonomy" id="490096"/>
    <lineage>
        <taxon>Bacteria</taxon>
        <taxon>Pseudomonadati</taxon>
        <taxon>Verrucomicrobiota</taxon>
        <taxon>Verrucomicrobiia</taxon>
        <taxon>Verrucomicrobiales</taxon>
        <taxon>Verrucomicrobiaceae</taxon>
        <taxon>Haloferula</taxon>
    </lineage>
</organism>
<dbReference type="EMBL" id="BAABRI010000019">
    <property type="protein sequence ID" value="GAA5483989.1"/>
    <property type="molecule type" value="Genomic_DNA"/>
</dbReference>
<dbReference type="Proteomes" id="UP001476282">
    <property type="component" value="Unassembled WGS sequence"/>
</dbReference>
<evidence type="ECO:0000256" key="1">
    <source>
        <dbReference type="SAM" id="Phobius"/>
    </source>
</evidence>
<feature type="transmembrane region" description="Helical" evidence="1">
    <location>
        <begin position="12"/>
        <end position="33"/>
    </location>
</feature>
<dbReference type="RefSeq" id="WP_353568087.1">
    <property type="nucleotide sequence ID" value="NZ_BAABRI010000019.1"/>
</dbReference>
<evidence type="ECO:0000313" key="3">
    <source>
        <dbReference type="Proteomes" id="UP001476282"/>
    </source>
</evidence>
<protein>
    <submittedName>
        <fullName evidence="2">Uncharacterized protein</fullName>
    </submittedName>
</protein>
<comment type="caution">
    <text evidence="2">The sequence shown here is derived from an EMBL/GenBank/DDBJ whole genome shotgun (WGS) entry which is preliminary data.</text>
</comment>
<keyword evidence="1" id="KW-0812">Transmembrane</keyword>
<evidence type="ECO:0000313" key="2">
    <source>
        <dbReference type="EMBL" id="GAA5483989.1"/>
    </source>
</evidence>
<sequence length="151" mass="16530">MSPVLLSSLAPFLTSAVTVVCGVIVFVTGQILLKRWIEPVVELKRSLGFVSSVFLRHQAKITNGRCNDEIQDDLHQAASQLLVHAQAIPAYNISRKVFGLPTGEELVRAAQAMNLIASRARGEETQGSVEDFNRSLREVGEALGIRVDYRG</sequence>
<gene>
    <name evidence="2" type="ORF">Hsar01_03226</name>
</gene>
<keyword evidence="1" id="KW-1133">Transmembrane helix</keyword>
<name>A0ABP9UVC1_9BACT</name>
<keyword evidence="3" id="KW-1185">Reference proteome</keyword>
<proteinExistence type="predicted"/>
<reference evidence="2 3" key="1">
    <citation type="submission" date="2024-02" db="EMBL/GenBank/DDBJ databases">
        <title>Haloferula sargassicola NBRC 104335.</title>
        <authorList>
            <person name="Ichikawa N."/>
            <person name="Katano-Makiyama Y."/>
            <person name="Hidaka K."/>
        </authorList>
    </citation>
    <scope>NUCLEOTIDE SEQUENCE [LARGE SCALE GENOMIC DNA]</scope>
    <source>
        <strain evidence="2 3">NBRC 104335</strain>
    </source>
</reference>
<accession>A0ABP9UVC1</accession>
<keyword evidence="1" id="KW-0472">Membrane</keyword>